<reference evidence="2" key="1">
    <citation type="submission" date="2013-09" db="EMBL/GenBank/DDBJ databases">
        <title>Corchorus olitorius genome sequencing.</title>
        <authorList>
            <person name="Alam M."/>
            <person name="Haque M.S."/>
            <person name="Islam M.S."/>
            <person name="Emdad E.M."/>
            <person name="Islam M.M."/>
            <person name="Ahmed B."/>
            <person name="Halim A."/>
            <person name="Hossen Q.M.M."/>
            <person name="Hossain M.Z."/>
            <person name="Ahmed R."/>
            <person name="Khan M.M."/>
            <person name="Islam R."/>
            <person name="Rashid M.M."/>
            <person name="Khan S.A."/>
            <person name="Rahman M.S."/>
            <person name="Alam M."/>
            <person name="Yahiya A.S."/>
            <person name="Khan M.S."/>
            <person name="Azam M.S."/>
            <person name="Haque T."/>
            <person name="Lashkar M.Z.H."/>
            <person name="Akhand A.I."/>
            <person name="Morshed G."/>
            <person name="Roy S."/>
            <person name="Uddin K.S."/>
            <person name="Rabeya T."/>
            <person name="Hossain A.S."/>
            <person name="Chowdhury A."/>
            <person name="Snigdha A.R."/>
            <person name="Mortoza M.S."/>
            <person name="Matin S.A."/>
            <person name="Hoque S.M.E."/>
            <person name="Islam M.K."/>
            <person name="Roy D.K."/>
            <person name="Haider R."/>
            <person name="Moosa M.M."/>
            <person name="Elias S.M."/>
            <person name="Hasan A.M."/>
            <person name="Jahan S."/>
            <person name="Shafiuddin M."/>
            <person name="Mahmood N."/>
            <person name="Shommy N.S."/>
        </authorList>
    </citation>
    <scope>NUCLEOTIDE SEQUENCE [LARGE SCALE GENOMIC DNA]</scope>
    <source>
        <strain evidence="2">cv. O-4</strain>
    </source>
</reference>
<sequence length="41" mass="4768">MNSVCLECIRVRIRKVYVCREGDGVTIEIRQGEDLDNYHGQ</sequence>
<gene>
    <name evidence="1" type="ORF">COLO4_19695</name>
</gene>
<accession>A0A1R3J449</accession>
<proteinExistence type="predicted"/>
<protein>
    <submittedName>
        <fullName evidence="1">Uncharacterized protein</fullName>
    </submittedName>
</protein>
<comment type="caution">
    <text evidence="1">The sequence shown here is derived from an EMBL/GenBank/DDBJ whole genome shotgun (WGS) entry which is preliminary data.</text>
</comment>
<keyword evidence="2" id="KW-1185">Reference proteome</keyword>
<evidence type="ECO:0000313" key="2">
    <source>
        <dbReference type="Proteomes" id="UP000187203"/>
    </source>
</evidence>
<dbReference type="AlphaFoldDB" id="A0A1R3J449"/>
<dbReference type="EMBL" id="AWUE01016733">
    <property type="protein sequence ID" value="OMO89556.1"/>
    <property type="molecule type" value="Genomic_DNA"/>
</dbReference>
<dbReference type="Proteomes" id="UP000187203">
    <property type="component" value="Unassembled WGS sequence"/>
</dbReference>
<evidence type="ECO:0000313" key="1">
    <source>
        <dbReference type="EMBL" id="OMO89556.1"/>
    </source>
</evidence>
<name>A0A1R3J449_9ROSI</name>
<organism evidence="1 2">
    <name type="scientific">Corchorus olitorius</name>
    <dbReference type="NCBI Taxonomy" id="93759"/>
    <lineage>
        <taxon>Eukaryota</taxon>
        <taxon>Viridiplantae</taxon>
        <taxon>Streptophyta</taxon>
        <taxon>Embryophyta</taxon>
        <taxon>Tracheophyta</taxon>
        <taxon>Spermatophyta</taxon>
        <taxon>Magnoliopsida</taxon>
        <taxon>eudicotyledons</taxon>
        <taxon>Gunneridae</taxon>
        <taxon>Pentapetalae</taxon>
        <taxon>rosids</taxon>
        <taxon>malvids</taxon>
        <taxon>Malvales</taxon>
        <taxon>Malvaceae</taxon>
        <taxon>Grewioideae</taxon>
        <taxon>Apeibeae</taxon>
        <taxon>Corchorus</taxon>
    </lineage>
</organism>